<evidence type="ECO:0000313" key="7">
    <source>
        <dbReference type="EMBL" id="KAH0623068.1"/>
    </source>
</evidence>
<dbReference type="Gene3D" id="3.30.40.10">
    <property type="entry name" value="Zinc/RING finger domain, C3HC4 (zinc finger)"/>
    <property type="match status" value="1"/>
</dbReference>
<feature type="domain" description="RING-type" evidence="5">
    <location>
        <begin position="206"/>
        <end position="245"/>
    </location>
</feature>
<feature type="domain" description="NHR" evidence="6">
    <location>
        <begin position="21"/>
        <end position="178"/>
    </location>
</feature>
<evidence type="ECO:0000259" key="5">
    <source>
        <dbReference type="PROSITE" id="PS50089"/>
    </source>
</evidence>
<sequence>MGACLSPPDDSDVSGQPTSAPIFFHPYVKGSQIMMNESHSIASRVATFHDGLVFSNRPVEPYEKVTLKISKEDGKWHGGLRVGFTWEDPSLLEPKELPPFACPNLVRRGKTRACVLPDEYCEEGTIVSYWVDTQGCVSCSINGEPEGFLLFDGVLVTSPLWAVVDIYGRTKAVQLLDPSSLPINNDIHSPPLLTHNDQIERTGDECAVCFGYKANTMMLPCSHANFCTCCSLKIFKTSGRCPLCRQKVKKILHISVLAEREGLEDQSDNAKNGQPLR</sequence>
<dbReference type="PROSITE" id="PS50089">
    <property type="entry name" value="ZF_RING_2"/>
    <property type="match status" value="1"/>
</dbReference>
<dbReference type="Proteomes" id="UP000826234">
    <property type="component" value="Unassembled WGS sequence"/>
</dbReference>
<evidence type="ECO:0000256" key="1">
    <source>
        <dbReference type="ARBA" id="ARBA00022723"/>
    </source>
</evidence>
<evidence type="ECO:0000259" key="6">
    <source>
        <dbReference type="PROSITE" id="PS51065"/>
    </source>
</evidence>
<dbReference type="SMART" id="SM00588">
    <property type="entry name" value="NEUZ"/>
    <property type="match status" value="1"/>
</dbReference>
<dbReference type="Pfam" id="PF13920">
    <property type="entry name" value="zf-C3HC4_3"/>
    <property type="match status" value="1"/>
</dbReference>
<evidence type="ECO:0000256" key="3">
    <source>
        <dbReference type="ARBA" id="ARBA00022833"/>
    </source>
</evidence>
<evidence type="ECO:0000256" key="2">
    <source>
        <dbReference type="ARBA" id="ARBA00022771"/>
    </source>
</evidence>
<dbReference type="InterPro" id="IPR006573">
    <property type="entry name" value="NHR_dom"/>
</dbReference>
<gene>
    <name evidence="7" type="ORF">JD844_030986</name>
</gene>
<name>A0ABQ7T0J9_PHRPL</name>
<dbReference type="InterPro" id="IPR013083">
    <property type="entry name" value="Znf_RING/FYVE/PHD"/>
</dbReference>
<keyword evidence="2 4" id="KW-0863">Zinc-finger</keyword>
<dbReference type="PROSITE" id="PS51065">
    <property type="entry name" value="NHR"/>
    <property type="match status" value="1"/>
</dbReference>
<comment type="caution">
    <text evidence="7">The sequence shown here is derived from an EMBL/GenBank/DDBJ whole genome shotgun (WGS) entry which is preliminary data.</text>
</comment>
<dbReference type="InterPro" id="IPR037962">
    <property type="entry name" value="Neuralized"/>
</dbReference>
<organism evidence="7 8">
    <name type="scientific">Phrynosoma platyrhinos</name>
    <name type="common">Desert horned lizard</name>
    <dbReference type="NCBI Taxonomy" id="52577"/>
    <lineage>
        <taxon>Eukaryota</taxon>
        <taxon>Metazoa</taxon>
        <taxon>Chordata</taxon>
        <taxon>Craniata</taxon>
        <taxon>Vertebrata</taxon>
        <taxon>Euteleostomi</taxon>
        <taxon>Lepidosauria</taxon>
        <taxon>Squamata</taxon>
        <taxon>Bifurcata</taxon>
        <taxon>Unidentata</taxon>
        <taxon>Episquamata</taxon>
        <taxon>Toxicofera</taxon>
        <taxon>Iguania</taxon>
        <taxon>Phrynosomatidae</taxon>
        <taxon>Phrynosomatinae</taxon>
        <taxon>Phrynosoma</taxon>
    </lineage>
</organism>
<dbReference type="PANTHER" id="PTHR12429">
    <property type="entry name" value="NEURALIZED"/>
    <property type="match status" value="1"/>
</dbReference>
<accession>A0ABQ7T0J9</accession>
<keyword evidence="1" id="KW-0479">Metal-binding</keyword>
<dbReference type="Gene3D" id="2.60.120.920">
    <property type="match status" value="1"/>
</dbReference>
<evidence type="ECO:0008006" key="9">
    <source>
        <dbReference type="Google" id="ProtNLM"/>
    </source>
</evidence>
<dbReference type="SUPFAM" id="SSF57850">
    <property type="entry name" value="RING/U-box"/>
    <property type="match status" value="1"/>
</dbReference>
<protein>
    <recommendedName>
        <fullName evidence="9">E3 ubiquitin-protein ligase NEURL3</fullName>
    </recommendedName>
</protein>
<dbReference type="SMART" id="SM00184">
    <property type="entry name" value="RING"/>
    <property type="match status" value="1"/>
</dbReference>
<keyword evidence="3" id="KW-0862">Zinc</keyword>
<evidence type="ECO:0000256" key="4">
    <source>
        <dbReference type="PROSITE-ProRule" id="PRU00175"/>
    </source>
</evidence>
<dbReference type="PANTHER" id="PTHR12429:SF9">
    <property type="entry name" value="E3 UBIQUITIN-PROTEIN LIGASE NEURL3"/>
    <property type="match status" value="1"/>
</dbReference>
<dbReference type="InterPro" id="IPR001841">
    <property type="entry name" value="Znf_RING"/>
</dbReference>
<reference evidence="7 8" key="1">
    <citation type="journal article" date="2022" name="Gigascience">
        <title>A chromosome-level genome assembly and annotation of the desert horned lizard, Phrynosoma platyrhinos, provides insight into chromosomal rearrangements among reptiles.</title>
        <authorList>
            <person name="Koochekian N."/>
            <person name="Ascanio A."/>
            <person name="Farleigh K."/>
            <person name="Card D.C."/>
            <person name="Schield D.R."/>
            <person name="Castoe T.A."/>
            <person name="Jezkova T."/>
        </authorList>
    </citation>
    <scope>NUCLEOTIDE SEQUENCE [LARGE SCALE GENOMIC DNA]</scope>
    <source>
        <strain evidence="7">NK-2021</strain>
    </source>
</reference>
<evidence type="ECO:0000313" key="8">
    <source>
        <dbReference type="Proteomes" id="UP000826234"/>
    </source>
</evidence>
<dbReference type="EMBL" id="JAIPUX010003283">
    <property type="protein sequence ID" value="KAH0623068.1"/>
    <property type="molecule type" value="Genomic_DNA"/>
</dbReference>
<dbReference type="Pfam" id="PF07177">
    <property type="entry name" value="Neuralized"/>
    <property type="match status" value="1"/>
</dbReference>
<proteinExistence type="predicted"/>
<dbReference type="InterPro" id="IPR043136">
    <property type="entry name" value="B30.2/SPRY_sf"/>
</dbReference>
<keyword evidence="8" id="KW-1185">Reference proteome</keyword>